<name>M2WG92_9MICC</name>
<reference evidence="1 2" key="1">
    <citation type="journal article" date="2014" name="Genome Announc.">
        <title>Draft Genome Sequence of Kocuria palustris PEL.</title>
        <authorList>
            <person name="Sharma G."/>
            <person name="Khatri I."/>
            <person name="Subramanian S."/>
        </authorList>
    </citation>
    <scope>NUCLEOTIDE SEQUENCE [LARGE SCALE GENOMIC DNA]</scope>
    <source>
        <strain evidence="1 2">PEL</strain>
    </source>
</reference>
<keyword evidence="2" id="KW-1185">Reference proteome</keyword>
<evidence type="ECO:0000313" key="2">
    <source>
        <dbReference type="Proteomes" id="UP000009877"/>
    </source>
</evidence>
<gene>
    <name evidence="1" type="ORF">C884_01618</name>
</gene>
<dbReference type="Proteomes" id="UP000009877">
    <property type="component" value="Unassembled WGS sequence"/>
</dbReference>
<dbReference type="AlphaFoldDB" id="M2WG92"/>
<accession>M2WG92</accession>
<organism evidence="1 2">
    <name type="scientific">Kocuria palustris PEL</name>
    <dbReference type="NCBI Taxonomy" id="1236550"/>
    <lineage>
        <taxon>Bacteria</taxon>
        <taxon>Bacillati</taxon>
        <taxon>Actinomycetota</taxon>
        <taxon>Actinomycetes</taxon>
        <taxon>Micrococcales</taxon>
        <taxon>Micrococcaceae</taxon>
        <taxon>Kocuria</taxon>
    </lineage>
</organism>
<sequence>MRRRAAVARTCFVRHHTPACSGAFRGAAVPPAGRISHDRQHTIQKP</sequence>
<evidence type="ECO:0000313" key="1">
    <source>
        <dbReference type="EMBL" id="EME37567.1"/>
    </source>
</evidence>
<protein>
    <submittedName>
        <fullName evidence="1">Uncharacterized protein</fullName>
    </submittedName>
</protein>
<dbReference type="EMBL" id="ANHZ02000003">
    <property type="protein sequence ID" value="EME37567.1"/>
    <property type="molecule type" value="Genomic_DNA"/>
</dbReference>
<comment type="caution">
    <text evidence="1">The sequence shown here is derived from an EMBL/GenBank/DDBJ whole genome shotgun (WGS) entry which is preliminary data.</text>
</comment>
<proteinExistence type="predicted"/>